<feature type="domain" description="GFO/IDH/MocA-like oxidoreductase" evidence="2">
    <location>
        <begin position="133"/>
        <end position="248"/>
    </location>
</feature>
<dbReference type="EMBL" id="WHOD01000087">
    <property type="protein sequence ID" value="NOU96152.1"/>
    <property type="molecule type" value="Genomic_DNA"/>
</dbReference>
<reference evidence="3" key="1">
    <citation type="submission" date="2019-10" db="EMBL/GenBank/DDBJ databases">
        <title>Description of Paenibacillus glebae sp. nov.</title>
        <authorList>
            <person name="Carlier A."/>
            <person name="Qi S."/>
        </authorList>
    </citation>
    <scope>NUCLEOTIDE SEQUENCE</scope>
    <source>
        <strain evidence="3">LMG 31456</strain>
    </source>
</reference>
<dbReference type="SUPFAM" id="SSF51735">
    <property type="entry name" value="NAD(P)-binding Rossmann-fold domains"/>
    <property type="match status" value="1"/>
</dbReference>
<evidence type="ECO:0000259" key="1">
    <source>
        <dbReference type="Pfam" id="PF01408"/>
    </source>
</evidence>
<dbReference type="Pfam" id="PF22725">
    <property type="entry name" value="GFO_IDH_MocA_C3"/>
    <property type="match status" value="1"/>
</dbReference>
<dbReference type="InterPro" id="IPR051450">
    <property type="entry name" value="Gfo/Idh/MocA_Oxidoreductases"/>
</dbReference>
<sequence length="340" mass="37619">MKRIRLGLIGLGRFAELHARIITRLPQVEVTALCDPDPKRQATFKEWFPQARCYESWSDMLTAESLDAVDVLTPEHLHEAPVRDALRAGAHVFVEKPLAHTTEAADRLVQESIDCGRLLMTGHVLRFDQRYISVKERLGGGSLGAIRSIYAKRNNGKRFFSQYNRISPVFILGIHDIDLMHWYMEDEVTEVYAVRSFPAGSAAPDLNSAILRFSRGGIGILECNWLLQDGASSFQDIRMEITAEHGGVHIQDPEASVLYTGKEKTEAPSFSVLHEAHGRIGGALFDELAHFVDCMASGVPSTILRPKDAANAVRVAWAIEQSAAVGHPISLSSRLEVKGP</sequence>
<dbReference type="PANTHER" id="PTHR43377">
    <property type="entry name" value="BILIVERDIN REDUCTASE A"/>
    <property type="match status" value="1"/>
</dbReference>
<dbReference type="InterPro" id="IPR036291">
    <property type="entry name" value="NAD(P)-bd_dom_sf"/>
</dbReference>
<proteinExistence type="predicted"/>
<dbReference type="Pfam" id="PF01408">
    <property type="entry name" value="GFO_IDH_MocA"/>
    <property type="match status" value="1"/>
</dbReference>
<evidence type="ECO:0008006" key="5">
    <source>
        <dbReference type="Google" id="ProtNLM"/>
    </source>
</evidence>
<evidence type="ECO:0000259" key="2">
    <source>
        <dbReference type="Pfam" id="PF22725"/>
    </source>
</evidence>
<accession>A0A972GYJ1</accession>
<organism evidence="3 4">
    <name type="scientific">Paenibacillus foliorum</name>
    <dbReference type="NCBI Taxonomy" id="2654974"/>
    <lineage>
        <taxon>Bacteria</taxon>
        <taxon>Bacillati</taxon>
        <taxon>Bacillota</taxon>
        <taxon>Bacilli</taxon>
        <taxon>Bacillales</taxon>
        <taxon>Paenibacillaceae</taxon>
        <taxon>Paenibacillus</taxon>
    </lineage>
</organism>
<dbReference type="InterPro" id="IPR055170">
    <property type="entry name" value="GFO_IDH_MocA-like_dom"/>
</dbReference>
<dbReference type="PANTHER" id="PTHR43377:SF1">
    <property type="entry name" value="BILIVERDIN REDUCTASE A"/>
    <property type="match status" value="1"/>
</dbReference>
<dbReference type="InterPro" id="IPR000683">
    <property type="entry name" value="Gfo/Idh/MocA-like_OxRdtase_N"/>
</dbReference>
<feature type="domain" description="Gfo/Idh/MocA-like oxidoreductase N-terminal" evidence="1">
    <location>
        <begin position="4"/>
        <end position="123"/>
    </location>
</feature>
<dbReference type="Proteomes" id="UP000641588">
    <property type="component" value="Unassembled WGS sequence"/>
</dbReference>
<keyword evidence="4" id="KW-1185">Reference proteome</keyword>
<evidence type="ECO:0000313" key="3">
    <source>
        <dbReference type="EMBL" id="NOU96152.1"/>
    </source>
</evidence>
<comment type="caution">
    <text evidence="3">The sequence shown here is derived from an EMBL/GenBank/DDBJ whole genome shotgun (WGS) entry which is preliminary data.</text>
</comment>
<gene>
    <name evidence="3" type="ORF">GC093_23420</name>
</gene>
<name>A0A972GYJ1_9BACL</name>
<dbReference type="AlphaFoldDB" id="A0A972GYJ1"/>
<dbReference type="Gene3D" id="3.40.50.720">
    <property type="entry name" value="NAD(P)-binding Rossmann-like Domain"/>
    <property type="match status" value="1"/>
</dbReference>
<dbReference type="Gene3D" id="3.30.360.10">
    <property type="entry name" value="Dihydrodipicolinate Reductase, domain 2"/>
    <property type="match status" value="1"/>
</dbReference>
<dbReference type="RefSeq" id="WP_171654367.1">
    <property type="nucleotide sequence ID" value="NZ_WHOD01000087.1"/>
</dbReference>
<protein>
    <recommendedName>
        <fullName evidence="5">Gfo/Idh/MocA family oxidoreductase</fullName>
    </recommendedName>
</protein>
<evidence type="ECO:0000313" key="4">
    <source>
        <dbReference type="Proteomes" id="UP000641588"/>
    </source>
</evidence>
<dbReference type="GO" id="GO:0000166">
    <property type="term" value="F:nucleotide binding"/>
    <property type="evidence" value="ECO:0007669"/>
    <property type="project" value="InterPro"/>
</dbReference>
<dbReference type="SUPFAM" id="SSF55347">
    <property type="entry name" value="Glyceraldehyde-3-phosphate dehydrogenase-like, C-terminal domain"/>
    <property type="match status" value="1"/>
</dbReference>